<accession>A0ABV2JCA3</accession>
<dbReference type="InterPro" id="IPR023366">
    <property type="entry name" value="ATP_synth_asu-like_sf"/>
</dbReference>
<dbReference type="InterPro" id="IPR001783">
    <property type="entry name" value="Lumazine-bd"/>
</dbReference>
<feature type="repeat" description="Lumazine-binding" evidence="10">
    <location>
        <begin position="1"/>
        <end position="65"/>
    </location>
</feature>
<dbReference type="Pfam" id="PF00677">
    <property type="entry name" value="Lum_binding"/>
    <property type="match status" value="2"/>
</dbReference>
<keyword evidence="13" id="KW-1185">Reference proteome</keyword>
<evidence type="ECO:0000313" key="13">
    <source>
        <dbReference type="Proteomes" id="UP001549162"/>
    </source>
</evidence>
<protein>
    <recommendedName>
        <fullName evidence="5 9">Riboflavin synthase</fullName>
        <ecNumber evidence="4 9">2.5.1.9</ecNumber>
    </recommendedName>
</protein>
<evidence type="ECO:0000256" key="10">
    <source>
        <dbReference type="PROSITE-ProRule" id="PRU00524"/>
    </source>
</evidence>
<feature type="domain" description="Lumazine-binding" evidence="11">
    <location>
        <begin position="66"/>
        <end position="162"/>
    </location>
</feature>
<evidence type="ECO:0000256" key="8">
    <source>
        <dbReference type="ARBA" id="ARBA00022737"/>
    </source>
</evidence>
<evidence type="ECO:0000256" key="2">
    <source>
        <dbReference type="ARBA" id="ARBA00002803"/>
    </source>
</evidence>
<evidence type="ECO:0000256" key="3">
    <source>
        <dbReference type="ARBA" id="ARBA00004887"/>
    </source>
</evidence>
<comment type="caution">
    <text evidence="12">The sequence shown here is derived from an EMBL/GenBank/DDBJ whole genome shotgun (WGS) entry which is preliminary data.</text>
</comment>
<organism evidence="12 13">
    <name type="scientific">Peptoniphilus olsenii</name>
    <dbReference type="NCBI Taxonomy" id="411570"/>
    <lineage>
        <taxon>Bacteria</taxon>
        <taxon>Bacillati</taxon>
        <taxon>Bacillota</taxon>
        <taxon>Tissierellia</taxon>
        <taxon>Tissierellales</taxon>
        <taxon>Peptoniphilaceae</taxon>
        <taxon>Peptoniphilus</taxon>
    </lineage>
</organism>
<evidence type="ECO:0000256" key="6">
    <source>
        <dbReference type="ARBA" id="ARBA00022619"/>
    </source>
</evidence>
<dbReference type="EMBL" id="JBEPMA010000018">
    <property type="protein sequence ID" value="MET3618228.1"/>
    <property type="molecule type" value="Genomic_DNA"/>
</dbReference>
<name>A0ABV2JCA3_9FIRM</name>
<evidence type="ECO:0000256" key="9">
    <source>
        <dbReference type="NCBIfam" id="TIGR00187"/>
    </source>
</evidence>
<evidence type="ECO:0000256" key="1">
    <source>
        <dbReference type="ARBA" id="ARBA00000968"/>
    </source>
</evidence>
<dbReference type="GO" id="GO:0004746">
    <property type="term" value="F:riboflavin synthase activity"/>
    <property type="evidence" value="ECO:0007669"/>
    <property type="project" value="UniProtKB-EC"/>
</dbReference>
<dbReference type="NCBIfam" id="NF006767">
    <property type="entry name" value="PRK09289.1"/>
    <property type="match status" value="1"/>
</dbReference>
<feature type="repeat" description="Lumazine-binding" evidence="10">
    <location>
        <begin position="66"/>
        <end position="162"/>
    </location>
</feature>
<dbReference type="PANTHER" id="PTHR21098:SF12">
    <property type="entry name" value="RIBOFLAVIN SYNTHASE"/>
    <property type="match status" value="1"/>
</dbReference>
<comment type="pathway">
    <text evidence="3">Cofactor biosynthesis; riboflavin biosynthesis; riboflavin from 2-hydroxy-3-oxobutyl phosphate and 5-amino-6-(D-ribitylamino)uracil: step 2/2.</text>
</comment>
<reference evidence="12 13" key="1">
    <citation type="submission" date="2024-06" db="EMBL/GenBank/DDBJ databases">
        <title>Genomic Encyclopedia of Type Strains, Phase IV (KMG-IV): sequencing the most valuable type-strain genomes for metagenomic binning, comparative biology and taxonomic classification.</title>
        <authorList>
            <person name="Goeker M."/>
        </authorList>
    </citation>
    <scope>NUCLEOTIDE SEQUENCE [LARGE SCALE GENOMIC DNA]</scope>
    <source>
        <strain evidence="12 13">DSM 21460</strain>
    </source>
</reference>
<dbReference type="InterPro" id="IPR017938">
    <property type="entry name" value="Riboflavin_synthase-like_b-brl"/>
</dbReference>
<comment type="catalytic activity">
    <reaction evidence="1">
        <text>2 6,7-dimethyl-8-(1-D-ribityl)lumazine + H(+) = 5-amino-6-(D-ribitylamino)uracil + riboflavin</text>
        <dbReference type="Rhea" id="RHEA:20772"/>
        <dbReference type="ChEBI" id="CHEBI:15378"/>
        <dbReference type="ChEBI" id="CHEBI:15934"/>
        <dbReference type="ChEBI" id="CHEBI:57986"/>
        <dbReference type="ChEBI" id="CHEBI:58201"/>
        <dbReference type="EC" id="2.5.1.9"/>
    </reaction>
</comment>
<keyword evidence="7 12" id="KW-0808">Transferase</keyword>
<gene>
    <name evidence="12" type="ORF">ABID14_001866</name>
</gene>
<feature type="domain" description="Lumazine-binding" evidence="11">
    <location>
        <begin position="1"/>
        <end position="65"/>
    </location>
</feature>
<dbReference type="InterPro" id="IPR026017">
    <property type="entry name" value="Lumazine-bd_dom"/>
</dbReference>
<proteinExistence type="predicted"/>
<dbReference type="EC" id="2.5.1.9" evidence="4 9"/>
<evidence type="ECO:0000259" key="11">
    <source>
        <dbReference type="PROSITE" id="PS51177"/>
    </source>
</evidence>
<dbReference type="Gene3D" id="2.40.30.20">
    <property type="match status" value="2"/>
</dbReference>
<evidence type="ECO:0000313" key="12">
    <source>
        <dbReference type="EMBL" id="MET3618228.1"/>
    </source>
</evidence>
<dbReference type="Proteomes" id="UP001549162">
    <property type="component" value="Unassembled WGS sequence"/>
</dbReference>
<sequence>MEDTSLGDSIATNGVCLTVTDIGNNYFEAEVMPETINNTTFKKLQIGSPLNLERALSSTKRLDGHIVQGHVDGVGKIRDIKNMSHDIVYKISADEDILKYIVNKGSIALDGISLTVSNVNKNSLEVSIIPTTIKETNLATKKIGDLINIETDIIGRYIYKFLNKEEKSSISYEFLKNSGF</sequence>
<dbReference type="PIRSF" id="PIRSF000498">
    <property type="entry name" value="Riboflavin_syn_A"/>
    <property type="match status" value="1"/>
</dbReference>
<dbReference type="PANTHER" id="PTHR21098">
    <property type="entry name" value="RIBOFLAVIN SYNTHASE ALPHA CHAIN"/>
    <property type="match status" value="1"/>
</dbReference>
<keyword evidence="6" id="KW-0686">Riboflavin biosynthesis</keyword>
<dbReference type="PROSITE" id="PS51177">
    <property type="entry name" value="LUMAZINE_BIND"/>
    <property type="match status" value="2"/>
</dbReference>
<evidence type="ECO:0000256" key="4">
    <source>
        <dbReference type="ARBA" id="ARBA00012827"/>
    </source>
</evidence>
<dbReference type="SUPFAM" id="SSF63380">
    <property type="entry name" value="Riboflavin synthase domain-like"/>
    <property type="match status" value="2"/>
</dbReference>
<comment type="function">
    <text evidence="2">Catalyzes the dismutation of two molecules of 6,7-dimethyl-8-ribityllumazine, resulting in the formation of riboflavin and 5-amino-6-(D-ribitylamino)uracil.</text>
</comment>
<keyword evidence="8" id="KW-0677">Repeat</keyword>
<dbReference type="CDD" id="cd00402">
    <property type="entry name" value="Riboflavin_synthase_like"/>
    <property type="match status" value="1"/>
</dbReference>
<dbReference type="NCBIfam" id="TIGR00187">
    <property type="entry name" value="ribE"/>
    <property type="match status" value="1"/>
</dbReference>
<evidence type="ECO:0000256" key="5">
    <source>
        <dbReference type="ARBA" id="ARBA00013950"/>
    </source>
</evidence>
<evidence type="ECO:0000256" key="7">
    <source>
        <dbReference type="ARBA" id="ARBA00022679"/>
    </source>
</evidence>